<feature type="domain" description="SKICH" evidence="4">
    <location>
        <begin position="30"/>
        <end position="128"/>
    </location>
</feature>
<dbReference type="Gene3D" id="2.60.40.2840">
    <property type="match status" value="1"/>
</dbReference>
<gene>
    <name evidence="6" type="ORF">JBS370_LOCUS26098</name>
    <name evidence="5" type="ORF">ZHD862_LOCUS17458</name>
</gene>
<dbReference type="AlphaFoldDB" id="A0A814P0I5"/>
<feature type="region of interest" description="Disordered" evidence="3">
    <location>
        <begin position="1"/>
        <end position="20"/>
    </location>
</feature>
<feature type="coiled-coil region" evidence="2">
    <location>
        <begin position="329"/>
        <end position="462"/>
    </location>
</feature>
<dbReference type="Proteomes" id="UP000663864">
    <property type="component" value="Unassembled WGS sequence"/>
</dbReference>
<accession>A0A814P0I5</accession>
<evidence type="ECO:0000313" key="5">
    <source>
        <dbReference type="EMBL" id="CAF1098336.1"/>
    </source>
</evidence>
<dbReference type="EMBL" id="CAJNOT010000867">
    <property type="protein sequence ID" value="CAF1098336.1"/>
    <property type="molecule type" value="Genomic_DNA"/>
</dbReference>
<evidence type="ECO:0000313" key="6">
    <source>
        <dbReference type="EMBL" id="CAF3997801.1"/>
    </source>
</evidence>
<dbReference type="Pfam" id="PF17751">
    <property type="entry name" value="SKICH"/>
    <property type="match status" value="1"/>
</dbReference>
<dbReference type="InterPro" id="IPR041611">
    <property type="entry name" value="SKICH"/>
</dbReference>
<evidence type="ECO:0000259" key="4">
    <source>
        <dbReference type="Pfam" id="PF17751"/>
    </source>
</evidence>
<sequence>MSEINVQSRKNSDLGLPFDGNHERQQHDQVVFENVADHYVKGEDVTAYFTILNDIKVNSNDDQVGLLRVGSTNIQECLAYAPMQLNSSTRYGTATFPSSSLPVTDDEFYQFCYINEKRKCLGSSIPFQLNCSIDDIDLLSSTLLETSIEKKSMQTNNDGFISLQDYDNDDLVIIHTKRMLIEEKLRQENRQLLEINRRLEQQKDECKAKLDLLDLKSNEYINKVKNDMQTLATTHKATIDELSSRQRLEAKLRKEYDACRLLCNQYQTESLQFAERCRTFEDLNIQLTDETNKLRSQLLITTKLNEEQVIKIIDYDKRLLESNELLKSANQYQLQLEQQLRDLRLTTEKYQISMQGQINAYTKQASQQENQIHALETANILLKEELNSIKTDNTFLLTLNKQDKQLTNELQQQINDLNEKHRFDNEQKQNELEKLQNELEQMKEIQNDYMILKNSFNEIEKRCVKHQKSEIEVKKQFAVYKEFVGDLERKVQDLTERLLAGADEYKALYRKYAALERMIGKTNRQNSSILKSNPTTLSNETGLNEEALVNLLRNSYELQQQDQQQNIHEEENKTIIPQSEKSDVNEEIRECPMCYWEFPKHLTLENKKEHIENHFA</sequence>
<dbReference type="InterPro" id="IPR051002">
    <property type="entry name" value="UBA_autophagy_assoc_protein"/>
</dbReference>
<comment type="caution">
    <text evidence="5">The sequence shown here is derived from an EMBL/GenBank/DDBJ whole genome shotgun (WGS) entry which is preliminary data.</text>
</comment>
<evidence type="ECO:0000256" key="2">
    <source>
        <dbReference type="SAM" id="Coils"/>
    </source>
</evidence>
<evidence type="ECO:0000256" key="3">
    <source>
        <dbReference type="SAM" id="MobiDB-lite"/>
    </source>
</evidence>
<dbReference type="Proteomes" id="UP000663836">
    <property type="component" value="Unassembled WGS sequence"/>
</dbReference>
<evidence type="ECO:0000256" key="1">
    <source>
        <dbReference type="ARBA" id="ARBA00023054"/>
    </source>
</evidence>
<reference evidence="5" key="1">
    <citation type="submission" date="2021-02" db="EMBL/GenBank/DDBJ databases">
        <authorList>
            <person name="Nowell W R."/>
        </authorList>
    </citation>
    <scope>NUCLEOTIDE SEQUENCE</scope>
</reference>
<protein>
    <recommendedName>
        <fullName evidence="4">SKICH domain-containing protein</fullName>
    </recommendedName>
</protein>
<feature type="coiled-coil region" evidence="2">
    <location>
        <begin position="178"/>
        <end position="216"/>
    </location>
</feature>
<dbReference type="PANTHER" id="PTHR31915:SF6">
    <property type="entry name" value="SKICH DOMAIN-CONTAINING PROTEIN"/>
    <property type="match status" value="1"/>
</dbReference>
<keyword evidence="1 2" id="KW-0175">Coiled coil</keyword>
<name>A0A814P0I5_9BILA</name>
<organism evidence="5 7">
    <name type="scientific">Rotaria sordida</name>
    <dbReference type="NCBI Taxonomy" id="392033"/>
    <lineage>
        <taxon>Eukaryota</taxon>
        <taxon>Metazoa</taxon>
        <taxon>Spiralia</taxon>
        <taxon>Gnathifera</taxon>
        <taxon>Rotifera</taxon>
        <taxon>Eurotatoria</taxon>
        <taxon>Bdelloidea</taxon>
        <taxon>Philodinida</taxon>
        <taxon>Philodinidae</taxon>
        <taxon>Rotaria</taxon>
    </lineage>
</organism>
<proteinExistence type="predicted"/>
<dbReference type="PANTHER" id="PTHR31915">
    <property type="entry name" value="SKICH DOMAIN-CONTAINING PROTEIN"/>
    <property type="match status" value="1"/>
</dbReference>
<dbReference type="EMBL" id="CAJOBD010004516">
    <property type="protein sequence ID" value="CAF3997801.1"/>
    <property type="molecule type" value="Genomic_DNA"/>
</dbReference>
<evidence type="ECO:0000313" key="7">
    <source>
        <dbReference type="Proteomes" id="UP000663864"/>
    </source>
</evidence>